<protein>
    <submittedName>
        <fullName evidence="1">Uncharacterized protein</fullName>
    </submittedName>
</protein>
<comment type="caution">
    <text evidence="1">The sequence shown here is derived from an EMBL/GenBank/DDBJ whole genome shotgun (WGS) entry which is preliminary data.</text>
</comment>
<dbReference type="EMBL" id="SDHX01000001">
    <property type="protein sequence ID" value="RXK56377.1"/>
    <property type="molecule type" value="Genomic_DNA"/>
</dbReference>
<dbReference type="AlphaFoldDB" id="A0A4Q1CB98"/>
<name>A0A4Q1CB98_9BACT</name>
<evidence type="ECO:0000313" key="1">
    <source>
        <dbReference type="EMBL" id="RXK56377.1"/>
    </source>
</evidence>
<organism evidence="1 2">
    <name type="scientific">Oleiharenicola lentus</name>
    <dbReference type="NCBI Taxonomy" id="2508720"/>
    <lineage>
        <taxon>Bacteria</taxon>
        <taxon>Pseudomonadati</taxon>
        <taxon>Verrucomicrobiota</taxon>
        <taxon>Opitutia</taxon>
        <taxon>Opitutales</taxon>
        <taxon>Opitutaceae</taxon>
        <taxon>Oleiharenicola</taxon>
    </lineage>
</organism>
<reference evidence="1 2" key="1">
    <citation type="submission" date="2019-01" db="EMBL/GenBank/DDBJ databases">
        <title>Lacunisphaera sp. strain TWA-58.</title>
        <authorList>
            <person name="Chen W.-M."/>
        </authorList>
    </citation>
    <scope>NUCLEOTIDE SEQUENCE [LARGE SCALE GENOMIC DNA]</scope>
    <source>
        <strain evidence="1 2">TWA-58</strain>
    </source>
</reference>
<dbReference type="Proteomes" id="UP000290218">
    <property type="component" value="Unassembled WGS sequence"/>
</dbReference>
<sequence>MACFALLLAGRLPAQPPPPPRLLFLGSTLELSRDGNRFAALVGADENQVRVRTDDGLATWKLDSIRTVRQQRELQFGVEELKVENTVALRCYSPKADPRTRWAEVQDMLLSAQAVQQQMQQMEESGALANQDDEIGFASSALRGTGQSAMAASASASSLLANVRSGAASAGPADLSIAEQEYEKALAEEKYDAIKLDFSVSSPVSVSDVYVVLFVEYQAADAEETQQQVVVKSLGDLGSTPRRVTIRRGGLPPGYLLKATRIHFYTGGEEMPSSLSDRRMEIDEEKAFTYLLVQRRLKFPDGTHKPAIMWRDPRPVQLAGLSAGEWDRKRRFVVDANGRLSLEAGDPQEAYAELLAEVRYYPALRNGEPVRAVLDGTLRLVLGEP</sequence>
<keyword evidence="2" id="KW-1185">Reference proteome</keyword>
<gene>
    <name evidence="1" type="ORF">ESB00_11055</name>
</gene>
<accession>A0A4Q1CB98</accession>
<proteinExistence type="predicted"/>
<evidence type="ECO:0000313" key="2">
    <source>
        <dbReference type="Proteomes" id="UP000290218"/>
    </source>
</evidence>